<dbReference type="EMBL" id="HBFM01025353">
    <property type="protein sequence ID" value="CAD8783089.1"/>
    <property type="molecule type" value="Transcribed_RNA"/>
</dbReference>
<dbReference type="Pfam" id="PF08848">
    <property type="entry name" value="DUF1818"/>
    <property type="match status" value="1"/>
</dbReference>
<evidence type="ECO:0000313" key="3">
    <source>
        <dbReference type="EMBL" id="CAD8783089.1"/>
    </source>
</evidence>
<evidence type="ECO:0000256" key="1">
    <source>
        <dbReference type="SAM" id="Coils"/>
    </source>
</evidence>
<proteinExistence type="predicted"/>
<name>A0A7S0YQU5_9CHLO</name>
<organism evidence="3">
    <name type="scientific">Polytomella parva</name>
    <dbReference type="NCBI Taxonomy" id="51329"/>
    <lineage>
        <taxon>Eukaryota</taxon>
        <taxon>Viridiplantae</taxon>
        <taxon>Chlorophyta</taxon>
        <taxon>core chlorophytes</taxon>
        <taxon>Chlorophyceae</taxon>
        <taxon>CS clade</taxon>
        <taxon>Chlamydomonadales</taxon>
        <taxon>Chlamydomonadaceae</taxon>
        <taxon>Polytomella</taxon>
    </lineage>
</organism>
<dbReference type="Gene3D" id="2.30.31.10">
    <property type="entry name" value="Transcriptional Coactivator Pc4, Chain A"/>
    <property type="match status" value="1"/>
</dbReference>
<feature type="region of interest" description="Disordered" evidence="2">
    <location>
        <begin position="80"/>
        <end position="100"/>
    </location>
</feature>
<gene>
    <name evidence="3" type="ORF">PPAR00522_LOCUS16420</name>
</gene>
<protein>
    <submittedName>
        <fullName evidence="3">Uncharacterized protein</fullName>
    </submittedName>
</protein>
<keyword evidence="1" id="KW-0175">Coiled coil</keyword>
<dbReference type="GO" id="GO:0006355">
    <property type="term" value="P:regulation of DNA-templated transcription"/>
    <property type="evidence" value="ECO:0007669"/>
    <property type="project" value="InterPro"/>
</dbReference>
<dbReference type="InterPro" id="IPR014947">
    <property type="entry name" value="DUF1818"/>
</dbReference>
<sequence>MSVIAGKSTVGSVNIVKSRALLSCSPVVKSSSSSKISIKQAVKPKTACKAASDYKSDINDIKQAIDALTSKLEGALEQPVQEEISDDAENSSSKSGDLASAGFSCDDSGCVLLGPGDEEVVHEPTDNGRVLDLDDALVGEEFVLGMMGDTAEGGNFCAVVGGRDWNVSLTHSELRDFIQAMRSVRSTILRIVAVEGCAAPTAEAAEHLPPIRIKYNTKSVKMEAVCNRNEGCQNMFALSFSIGVGGLRLVRGTWSANVVQEVLTALDANVEGFAEDPLLATGGGQVESEAEAAAVMAAEAQIAAMKSAAH</sequence>
<reference evidence="3" key="1">
    <citation type="submission" date="2021-01" db="EMBL/GenBank/DDBJ databases">
        <authorList>
            <person name="Corre E."/>
            <person name="Pelletier E."/>
            <person name="Niang G."/>
            <person name="Scheremetjew M."/>
            <person name="Finn R."/>
            <person name="Kale V."/>
            <person name="Holt S."/>
            <person name="Cochrane G."/>
            <person name="Meng A."/>
            <person name="Brown T."/>
            <person name="Cohen L."/>
        </authorList>
    </citation>
    <scope>NUCLEOTIDE SEQUENCE</scope>
    <source>
        <strain evidence="3">SAG 63-3</strain>
    </source>
</reference>
<feature type="coiled-coil region" evidence="1">
    <location>
        <begin position="51"/>
        <end position="78"/>
    </location>
</feature>
<dbReference type="AlphaFoldDB" id="A0A7S0YQU5"/>
<accession>A0A7S0YQU5</accession>
<dbReference type="GO" id="GO:0003677">
    <property type="term" value="F:DNA binding"/>
    <property type="evidence" value="ECO:0007669"/>
    <property type="project" value="InterPro"/>
</dbReference>
<dbReference type="InterPro" id="IPR009044">
    <property type="entry name" value="ssDNA-bd_transcriptional_reg"/>
</dbReference>
<dbReference type="SUPFAM" id="SSF54447">
    <property type="entry name" value="ssDNA-binding transcriptional regulator domain"/>
    <property type="match status" value="1"/>
</dbReference>
<evidence type="ECO:0000256" key="2">
    <source>
        <dbReference type="SAM" id="MobiDB-lite"/>
    </source>
</evidence>